<evidence type="ECO:0000313" key="3">
    <source>
        <dbReference type="Proteomes" id="UP000264330"/>
    </source>
</evidence>
<keyword evidence="1" id="KW-1133">Transmembrane helix</keyword>
<dbReference type="AlphaFoldDB" id="A0A3D5IUT0"/>
<keyword evidence="1" id="KW-0472">Membrane</keyword>
<protein>
    <submittedName>
        <fullName evidence="2">Uncharacterized protein</fullName>
    </submittedName>
</protein>
<accession>A0A3D5IUT0</accession>
<evidence type="ECO:0000313" key="2">
    <source>
        <dbReference type="EMBL" id="HCV79433.1"/>
    </source>
</evidence>
<reference evidence="2 3" key="1">
    <citation type="journal article" date="2018" name="Nat. Biotechnol.">
        <title>A standardized bacterial taxonomy based on genome phylogeny substantially revises the tree of life.</title>
        <authorList>
            <person name="Parks D.H."/>
            <person name="Chuvochina M."/>
            <person name="Waite D.W."/>
            <person name="Rinke C."/>
            <person name="Skarshewski A."/>
            <person name="Chaumeil P.A."/>
            <person name="Hugenholtz P."/>
        </authorList>
    </citation>
    <scope>NUCLEOTIDE SEQUENCE [LARGE SCALE GENOMIC DNA]</scope>
    <source>
        <strain evidence="2">UBA9359</strain>
    </source>
</reference>
<organism evidence="2 3">
    <name type="scientific">Zunongwangia profunda</name>
    <dbReference type="NCBI Taxonomy" id="398743"/>
    <lineage>
        <taxon>Bacteria</taxon>
        <taxon>Pseudomonadati</taxon>
        <taxon>Bacteroidota</taxon>
        <taxon>Flavobacteriia</taxon>
        <taxon>Flavobacteriales</taxon>
        <taxon>Flavobacteriaceae</taxon>
        <taxon>Zunongwangia</taxon>
    </lineage>
</organism>
<feature type="transmembrane region" description="Helical" evidence="1">
    <location>
        <begin position="7"/>
        <end position="31"/>
    </location>
</feature>
<feature type="transmembrane region" description="Helical" evidence="1">
    <location>
        <begin position="43"/>
        <end position="64"/>
    </location>
</feature>
<dbReference type="Proteomes" id="UP000264330">
    <property type="component" value="Unassembled WGS sequence"/>
</dbReference>
<gene>
    <name evidence="2" type="ORF">DGQ38_00070</name>
</gene>
<evidence type="ECO:0000256" key="1">
    <source>
        <dbReference type="SAM" id="Phobius"/>
    </source>
</evidence>
<keyword evidence="1" id="KW-0812">Transmembrane</keyword>
<dbReference type="EMBL" id="DPMF01000002">
    <property type="protein sequence ID" value="HCV79433.1"/>
    <property type="molecule type" value="Genomic_DNA"/>
</dbReference>
<name>A0A3D5IUT0_9FLAO</name>
<sequence>MNLKTTYSIIIFLDIFLLAGMGVPLYTKLIIADPKQEIYNDIISFQLVVWACWLMTCIAALLIKRKFRKNFLFYVCFSLLAIGLFIVSFTYLITYDRYEGVSPMYYFKEVFYFEFLSSFFVGGILTLIVMGVTAWFNRRDK</sequence>
<feature type="transmembrane region" description="Helical" evidence="1">
    <location>
        <begin position="115"/>
        <end position="136"/>
    </location>
</feature>
<proteinExistence type="predicted"/>
<feature type="transmembrane region" description="Helical" evidence="1">
    <location>
        <begin position="71"/>
        <end position="95"/>
    </location>
</feature>
<comment type="caution">
    <text evidence="2">The sequence shown here is derived from an EMBL/GenBank/DDBJ whole genome shotgun (WGS) entry which is preliminary data.</text>
</comment>